<name>A0A151TS04_CAJCA</name>
<reference evidence="2 3" key="1">
    <citation type="journal article" date="2012" name="Nat. Biotechnol.">
        <title>Draft genome sequence of pigeonpea (Cajanus cajan), an orphan legume crop of resource-poor farmers.</title>
        <authorList>
            <person name="Varshney R.K."/>
            <person name="Chen W."/>
            <person name="Li Y."/>
            <person name="Bharti A.K."/>
            <person name="Saxena R.K."/>
            <person name="Schlueter J.A."/>
            <person name="Donoghue M.T."/>
            <person name="Azam S."/>
            <person name="Fan G."/>
            <person name="Whaley A.M."/>
            <person name="Farmer A.D."/>
            <person name="Sheridan J."/>
            <person name="Iwata A."/>
            <person name="Tuteja R."/>
            <person name="Penmetsa R.V."/>
            <person name="Wu W."/>
            <person name="Upadhyaya H.D."/>
            <person name="Yang S.P."/>
            <person name="Shah T."/>
            <person name="Saxena K.B."/>
            <person name="Michael T."/>
            <person name="McCombie W.R."/>
            <person name="Yang B."/>
            <person name="Zhang G."/>
            <person name="Yang H."/>
            <person name="Wang J."/>
            <person name="Spillane C."/>
            <person name="Cook D.R."/>
            <person name="May G.D."/>
            <person name="Xu X."/>
            <person name="Jackson S.A."/>
        </authorList>
    </citation>
    <scope>NUCLEOTIDE SEQUENCE [LARGE SCALE GENOMIC DNA]</scope>
    <source>
        <strain evidence="3">cv. Asha</strain>
    </source>
</reference>
<evidence type="ECO:0000313" key="2">
    <source>
        <dbReference type="EMBL" id="KYP69820.1"/>
    </source>
</evidence>
<accession>A0A151TS04</accession>
<dbReference type="Proteomes" id="UP000075243">
    <property type="component" value="Chromosome 3"/>
</dbReference>
<dbReference type="Pfam" id="PF04195">
    <property type="entry name" value="Transposase_28"/>
    <property type="match status" value="1"/>
</dbReference>
<evidence type="ECO:0000313" key="3">
    <source>
        <dbReference type="Proteomes" id="UP000075243"/>
    </source>
</evidence>
<evidence type="ECO:0000259" key="1">
    <source>
        <dbReference type="Pfam" id="PF04195"/>
    </source>
</evidence>
<proteinExistence type="predicted"/>
<dbReference type="Gramene" id="C.cajan_08768.t">
    <property type="protein sequence ID" value="C.cajan_08768.t.cds1"/>
    <property type="gene ID" value="C.cajan_08768"/>
</dbReference>
<dbReference type="PANTHER" id="PTHR31099">
    <property type="entry name" value="OS06G0165300 PROTEIN"/>
    <property type="match status" value="1"/>
</dbReference>
<sequence>MEASVLQHNLKFCLPPYLEQLSIEPCAPEERVFFKVATTPPYIYMYQCLCRDLGVTFPFTPFECELLKKINVAPSQLHPNSWGFVRAFQILCAVMGIESSLGIFMHFYQIKLGEPPYGWVSLSGSSHGGLFQIFAQSYKNFKEEFFKVQSSHKNPSSDPIFHWNGEPKFPLCWQSKPVRFSRSEGLVLSPNEKEDIKKLEKLARALESKTILMLARSQNPQDDLESK</sequence>
<dbReference type="OMA" id="RYANMEI"/>
<organism evidence="2 3">
    <name type="scientific">Cajanus cajan</name>
    <name type="common">Pigeon pea</name>
    <name type="synonym">Cajanus indicus</name>
    <dbReference type="NCBI Taxonomy" id="3821"/>
    <lineage>
        <taxon>Eukaryota</taxon>
        <taxon>Viridiplantae</taxon>
        <taxon>Streptophyta</taxon>
        <taxon>Embryophyta</taxon>
        <taxon>Tracheophyta</taxon>
        <taxon>Spermatophyta</taxon>
        <taxon>Magnoliopsida</taxon>
        <taxon>eudicotyledons</taxon>
        <taxon>Gunneridae</taxon>
        <taxon>Pentapetalae</taxon>
        <taxon>rosids</taxon>
        <taxon>fabids</taxon>
        <taxon>Fabales</taxon>
        <taxon>Fabaceae</taxon>
        <taxon>Papilionoideae</taxon>
        <taxon>50 kb inversion clade</taxon>
        <taxon>NPAAA clade</taxon>
        <taxon>indigoferoid/millettioid clade</taxon>
        <taxon>Phaseoleae</taxon>
        <taxon>Cajanus</taxon>
    </lineage>
</organism>
<keyword evidence="3" id="KW-1185">Reference proteome</keyword>
<feature type="domain" description="Transposase (putative) gypsy type" evidence="1">
    <location>
        <begin position="53"/>
        <end position="111"/>
    </location>
</feature>
<dbReference type="PANTHER" id="PTHR31099:SF49">
    <property type="entry name" value="MYOSIN HEAVY CHAIN-LIKE PROTEIN"/>
    <property type="match status" value="1"/>
</dbReference>
<dbReference type="InterPro" id="IPR007321">
    <property type="entry name" value="Transposase_28"/>
</dbReference>
<dbReference type="EMBL" id="CM003605">
    <property type="protein sequence ID" value="KYP69820.1"/>
    <property type="molecule type" value="Genomic_DNA"/>
</dbReference>
<gene>
    <name evidence="2" type="ORF">KK1_009026</name>
</gene>
<dbReference type="AlphaFoldDB" id="A0A151TS04"/>
<protein>
    <recommendedName>
        <fullName evidence="1">Transposase (putative) gypsy type domain-containing protein</fullName>
    </recommendedName>
</protein>